<feature type="compositionally biased region" description="Basic and acidic residues" evidence="1">
    <location>
        <begin position="362"/>
        <end position="387"/>
    </location>
</feature>
<dbReference type="InParanoid" id="A0A6L2Q823"/>
<feature type="compositionally biased region" description="Basic and acidic residues" evidence="1">
    <location>
        <begin position="141"/>
        <end position="151"/>
    </location>
</feature>
<feature type="compositionally biased region" description="Basic and acidic residues" evidence="1">
    <location>
        <begin position="1"/>
        <end position="24"/>
    </location>
</feature>
<reference evidence="3" key="1">
    <citation type="submission" date="2020-01" db="EMBL/GenBank/DDBJ databases">
        <title>Draft genome sequence of the Termite Coptotermes fromosanus.</title>
        <authorList>
            <person name="Itakura S."/>
            <person name="Yosikawa Y."/>
            <person name="Umezawa K."/>
        </authorList>
    </citation>
    <scope>NUCLEOTIDE SEQUENCE [LARGE SCALE GENOMIC DNA]</scope>
</reference>
<feature type="compositionally biased region" description="Basic and acidic residues" evidence="1">
    <location>
        <begin position="66"/>
        <end position="92"/>
    </location>
</feature>
<feature type="compositionally biased region" description="Basic and acidic residues" evidence="1">
    <location>
        <begin position="672"/>
        <end position="683"/>
    </location>
</feature>
<feature type="compositionally biased region" description="Basic residues" evidence="1">
    <location>
        <begin position="643"/>
        <end position="652"/>
    </location>
</feature>
<feature type="region of interest" description="Disordered" evidence="1">
    <location>
        <begin position="342"/>
        <end position="698"/>
    </location>
</feature>
<feature type="compositionally biased region" description="Basic and acidic residues" evidence="1">
    <location>
        <begin position="241"/>
        <end position="265"/>
    </location>
</feature>
<evidence type="ECO:0000313" key="3">
    <source>
        <dbReference type="Proteomes" id="UP000502823"/>
    </source>
</evidence>
<evidence type="ECO:0000313" key="2">
    <source>
        <dbReference type="EMBL" id="GFG37937.1"/>
    </source>
</evidence>
<dbReference type="AlphaFoldDB" id="A0A6L2Q823"/>
<feature type="compositionally biased region" description="Acidic residues" evidence="1">
    <location>
        <begin position="209"/>
        <end position="218"/>
    </location>
</feature>
<keyword evidence="3" id="KW-1185">Reference proteome</keyword>
<feature type="compositionally biased region" description="Low complexity" evidence="1">
    <location>
        <begin position="586"/>
        <end position="596"/>
    </location>
</feature>
<feature type="compositionally biased region" description="Basic and acidic residues" evidence="1">
    <location>
        <begin position="544"/>
        <end position="575"/>
    </location>
</feature>
<feature type="compositionally biased region" description="Basic residues" evidence="1">
    <location>
        <begin position="25"/>
        <end position="37"/>
    </location>
</feature>
<feature type="compositionally biased region" description="Basic and acidic residues" evidence="1">
    <location>
        <begin position="446"/>
        <end position="477"/>
    </location>
</feature>
<dbReference type="EMBL" id="BLKM01012951">
    <property type="protein sequence ID" value="GFG37937.1"/>
    <property type="molecule type" value="Genomic_DNA"/>
</dbReference>
<comment type="caution">
    <text evidence="2">The sequence shown here is derived from an EMBL/GenBank/DDBJ whole genome shotgun (WGS) entry which is preliminary data.</text>
</comment>
<feature type="region of interest" description="Disordered" evidence="1">
    <location>
        <begin position="1"/>
        <end position="293"/>
    </location>
</feature>
<proteinExistence type="predicted"/>
<accession>A0A6L2Q823</accession>
<evidence type="ECO:0000256" key="1">
    <source>
        <dbReference type="SAM" id="MobiDB-lite"/>
    </source>
</evidence>
<name>A0A6L2Q823_COPFO</name>
<sequence>MGRRSDKTKEKEKPCPEKKMEKATRRSHRHSRRRKRSPSPSEHIDSATEENDALLKGSQAGAEENQGDKEGKEEVSEGNTDAKEKDVEDEVPKVSTSRRSSRKQTAGVEGCAKTEDTSPSDDEWKEDKSFWEGEEGTAEVSDVRHKDRDGKSSVWQVKSSNGSGGGGGGEIKKIKLCIVRPSETSEPSPRRRKRLSRTVGSQRDKPDTQECEEVDDDRGEEKKHVSGSSDEGQNLKAFTEIIKDEGKVSLKEDDEQRGMSEERSPRSQSLSEEGQQGVLQNEDQVEAADEIGPELAEDKQNLQNTEVKEDIPVQMADLKDSISSETSEKLCVVQKSCDMTLQDDGSVEDSAGGQAESEEQVVEQKDSDEGRDLHAVSYKEEPEEKQELPTAGETKSEEELQNVEHLPQERTNDSEATVEVSEPCDVEDKNTTCAEEDANAACASNDGDRTSTEELKEGTATEERHKVEDSTEGRPEEMQETAQEGDAFEERLVAHNSPQQTKLANSVEEGRIHDSSEETSTYHEESKSNADDNGAEVKGSTKGSSRDKSDRKTATKRVFLEERSHTRDSSEEKPVRGIKRRRQSRESNSSRSFSRSPGKQVHRRGDRESSRRNRIQDNERSDKHNKKRDISRNSSSDRQGSWHSRRRSRSPQHQREKISLRRSFSKRNNSHGGEKADIKDEVKNAGSSTDDAQPCNKEDKVCLIIT</sequence>
<protein>
    <submittedName>
        <fullName evidence="2">Uncharacterized protein</fullName>
    </submittedName>
</protein>
<feature type="compositionally biased region" description="Acidic residues" evidence="1">
    <location>
        <begin position="283"/>
        <end position="292"/>
    </location>
</feature>
<organism evidence="2 3">
    <name type="scientific">Coptotermes formosanus</name>
    <name type="common">Formosan subterranean termite</name>
    <dbReference type="NCBI Taxonomy" id="36987"/>
    <lineage>
        <taxon>Eukaryota</taxon>
        <taxon>Metazoa</taxon>
        <taxon>Ecdysozoa</taxon>
        <taxon>Arthropoda</taxon>
        <taxon>Hexapoda</taxon>
        <taxon>Insecta</taxon>
        <taxon>Pterygota</taxon>
        <taxon>Neoptera</taxon>
        <taxon>Polyneoptera</taxon>
        <taxon>Dictyoptera</taxon>
        <taxon>Blattodea</taxon>
        <taxon>Blattoidea</taxon>
        <taxon>Termitoidae</taxon>
        <taxon>Rhinotermitidae</taxon>
        <taxon>Coptotermes</taxon>
    </lineage>
</organism>
<gene>
    <name evidence="2" type="ORF">Cfor_05912</name>
</gene>
<feature type="compositionally biased region" description="Polar residues" evidence="1">
    <location>
        <begin position="266"/>
        <end position="282"/>
    </location>
</feature>
<dbReference type="Proteomes" id="UP000502823">
    <property type="component" value="Unassembled WGS sequence"/>
</dbReference>
<feature type="compositionally biased region" description="Basic and acidic residues" evidence="1">
    <location>
        <begin position="508"/>
        <end position="530"/>
    </location>
</feature>
<feature type="compositionally biased region" description="Basic and acidic residues" evidence="1">
    <location>
        <begin position="603"/>
        <end position="622"/>
    </location>
</feature>